<feature type="modified residue" description="4-aspartylphosphate" evidence="7">
    <location>
        <position position="53"/>
    </location>
</feature>
<evidence type="ECO:0000256" key="6">
    <source>
        <dbReference type="ARBA" id="ARBA00023163"/>
    </source>
</evidence>
<dbReference type="PROSITE" id="PS00688">
    <property type="entry name" value="SIGMA54_INTERACT_3"/>
    <property type="match status" value="1"/>
</dbReference>
<evidence type="ECO:0000256" key="2">
    <source>
        <dbReference type="ARBA" id="ARBA00022741"/>
    </source>
</evidence>
<dbReference type="FunFam" id="3.40.50.2300:FF:000018">
    <property type="entry name" value="DNA-binding transcriptional regulator NtrC"/>
    <property type="match status" value="1"/>
</dbReference>
<dbReference type="Pfam" id="PF00072">
    <property type="entry name" value="Response_reg"/>
    <property type="match status" value="1"/>
</dbReference>
<dbReference type="SUPFAM" id="SSF52540">
    <property type="entry name" value="P-loop containing nucleoside triphosphate hydrolases"/>
    <property type="match status" value="1"/>
</dbReference>
<dbReference type="AlphaFoldDB" id="A0A845SDN4"/>
<dbReference type="PANTHER" id="PTHR32071:SF17">
    <property type="entry name" value="TRANSCRIPTIONAL REGULATOR (NTRC FAMILY)"/>
    <property type="match status" value="1"/>
</dbReference>
<comment type="caution">
    <text evidence="11">The sequence shown here is derived from an EMBL/GenBank/DDBJ whole genome shotgun (WGS) entry which is preliminary data.</text>
</comment>
<keyword evidence="5" id="KW-0805">Transcription regulation</keyword>
<proteinExistence type="predicted"/>
<keyword evidence="1 7" id="KW-0597">Phosphoprotein</keyword>
<dbReference type="SMART" id="SM00448">
    <property type="entry name" value="REC"/>
    <property type="match status" value="1"/>
</dbReference>
<dbReference type="Gene3D" id="3.40.50.2300">
    <property type="match status" value="1"/>
</dbReference>
<evidence type="ECO:0000256" key="5">
    <source>
        <dbReference type="ARBA" id="ARBA00023015"/>
    </source>
</evidence>
<dbReference type="GO" id="GO:0005524">
    <property type="term" value="F:ATP binding"/>
    <property type="evidence" value="ECO:0007669"/>
    <property type="project" value="UniProtKB-KW"/>
</dbReference>
<dbReference type="Pfam" id="PF02954">
    <property type="entry name" value="HTH_8"/>
    <property type="match status" value="1"/>
</dbReference>
<feature type="domain" description="Sigma-54 factor interaction" evidence="8">
    <location>
        <begin position="142"/>
        <end position="365"/>
    </location>
</feature>
<dbReference type="PRINTS" id="PR01590">
    <property type="entry name" value="HTHFIS"/>
</dbReference>
<dbReference type="CDD" id="cd00009">
    <property type="entry name" value="AAA"/>
    <property type="match status" value="1"/>
</dbReference>
<dbReference type="InterPro" id="IPR001789">
    <property type="entry name" value="Sig_transdc_resp-reg_receiver"/>
</dbReference>
<evidence type="ECO:0000259" key="8">
    <source>
        <dbReference type="PROSITE" id="PS50045"/>
    </source>
</evidence>
<dbReference type="InterPro" id="IPR003593">
    <property type="entry name" value="AAA+_ATPase"/>
</dbReference>
<dbReference type="PROSITE" id="PS50045">
    <property type="entry name" value="SIGMA54_INTERACT_4"/>
    <property type="match status" value="1"/>
</dbReference>
<keyword evidence="6" id="KW-0804">Transcription</keyword>
<name>A0A845SDN4_9PROT</name>
<dbReference type="Proteomes" id="UP000747791">
    <property type="component" value="Unassembled WGS sequence"/>
</dbReference>
<dbReference type="EMBL" id="RGGN01000021">
    <property type="protein sequence ID" value="NCU62675.1"/>
    <property type="molecule type" value="Genomic_DNA"/>
</dbReference>
<protein>
    <submittedName>
        <fullName evidence="11">Sigma-54-dependent Fis family transcriptional regulator</fullName>
    </submittedName>
</protein>
<dbReference type="InterPro" id="IPR009057">
    <property type="entry name" value="Homeodomain-like_sf"/>
</dbReference>
<dbReference type="PROSITE" id="PS50110">
    <property type="entry name" value="RESPONSE_REGULATORY"/>
    <property type="match status" value="1"/>
</dbReference>
<keyword evidence="2" id="KW-0547">Nucleotide-binding</keyword>
<gene>
    <name evidence="11" type="ORF">EBV78_01055</name>
    <name evidence="10" type="ORF">EBX74_00730</name>
</gene>
<dbReference type="Gene3D" id="3.40.50.300">
    <property type="entry name" value="P-loop containing nucleotide triphosphate hydrolases"/>
    <property type="match status" value="1"/>
</dbReference>
<reference evidence="11 12" key="1">
    <citation type="submission" date="2018-10" db="EMBL/GenBank/DDBJ databases">
        <title>Iterative Subtractive Binning of Freshwater Chronoseries Metagenomes Recovers Nearly Complete Genomes from over Four Hundred Novel Species.</title>
        <authorList>
            <person name="Rodriguez-R L.M."/>
            <person name="Tsementzi D."/>
            <person name="Luo C."/>
            <person name="Konstantinidis K.T."/>
        </authorList>
    </citation>
    <scope>NUCLEOTIDE SEQUENCE [LARGE SCALE GENOMIC DNA]</scope>
    <source>
        <strain evidence="11">WB7_2B_003</strain>
        <strain evidence="10">WB8_2A_004</strain>
    </source>
</reference>
<dbReference type="SUPFAM" id="SSF52172">
    <property type="entry name" value="CheY-like"/>
    <property type="match status" value="1"/>
</dbReference>
<dbReference type="SUPFAM" id="SSF46689">
    <property type="entry name" value="Homeodomain-like"/>
    <property type="match status" value="1"/>
</dbReference>
<evidence type="ECO:0000256" key="4">
    <source>
        <dbReference type="ARBA" id="ARBA00023012"/>
    </source>
</evidence>
<dbReference type="InterPro" id="IPR011006">
    <property type="entry name" value="CheY-like_superfamily"/>
</dbReference>
<evidence type="ECO:0000256" key="3">
    <source>
        <dbReference type="ARBA" id="ARBA00022840"/>
    </source>
</evidence>
<dbReference type="Pfam" id="PF00158">
    <property type="entry name" value="Sigma54_activat"/>
    <property type="match status" value="1"/>
</dbReference>
<dbReference type="InterPro" id="IPR002078">
    <property type="entry name" value="Sigma_54_int"/>
</dbReference>
<dbReference type="InterPro" id="IPR027417">
    <property type="entry name" value="P-loop_NTPase"/>
</dbReference>
<feature type="domain" description="Response regulatory" evidence="9">
    <location>
        <begin position="4"/>
        <end position="120"/>
    </location>
</feature>
<dbReference type="GO" id="GO:0043565">
    <property type="term" value="F:sequence-specific DNA binding"/>
    <property type="evidence" value="ECO:0007669"/>
    <property type="project" value="InterPro"/>
</dbReference>
<dbReference type="GO" id="GO:0006355">
    <property type="term" value="P:regulation of DNA-templated transcription"/>
    <property type="evidence" value="ECO:0007669"/>
    <property type="project" value="InterPro"/>
</dbReference>
<evidence type="ECO:0000259" key="9">
    <source>
        <dbReference type="PROSITE" id="PS50110"/>
    </source>
</evidence>
<keyword evidence="4" id="KW-0902">Two-component regulatory system</keyword>
<dbReference type="InterPro" id="IPR025944">
    <property type="entry name" value="Sigma_54_int_dom_CS"/>
</dbReference>
<accession>A0A845SDN4</accession>
<keyword evidence="3" id="KW-0067">ATP-binding</keyword>
<dbReference type="EMBL" id="RGOB01000008">
    <property type="protein sequence ID" value="NCU52826.1"/>
    <property type="molecule type" value="Genomic_DNA"/>
</dbReference>
<dbReference type="Pfam" id="PF25601">
    <property type="entry name" value="AAA_lid_14"/>
    <property type="match status" value="1"/>
</dbReference>
<dbReference type="PANTHER" id="PTHR32071">
    <property type="entry name" value="TRANSCRIPTIONAL REGULATORY PROTEIN"/>
    <property type="match status" value="1"/>
</dbReference>
<organism evidence="11 12">
    <name type="scientific">Candidatus Fonsibacter lacus</name>
    <dbReference type="NCBI Taxonomy" id="2576439"/>
    <lineage>
        <taxon>Bacteria</taxon>
        <taxon>Pseudomonadati</taxon>
        <taxon>Pseudomonadota</taxon>
        <taxon>Alphaproteobacteria</taxon>
        <taxon>Candidatus Pelagibacterales</taxon>
        <taxon>Candidatus Pelagibacterales incertae sedis</taxon>
        <taxon>Candidatus Fonsibacter</taxon>
    </lineage>
</organism>
<dbReference type="InterPro" id="IPR002197">
    <property type="entry name" value="HTH_Fis"/>
</dbReference>
<dbReference type="GO" id="GO:0000160">
    <property type="term" value="P:phosphorelay signal transduction system"/>
    <property type="evidence" value="ECO:0007669"/>
    <property type="project" value="UniProtKB-KW"/>
</dbReference>
<evidence type="ECO:0000313" key="12">
    <source>
        <dbReference type="Proteomes" id="UP000572953"/>
    </source>
</evidence>
<dbReference type="Proteomes" id="UP000572953">
    <property type="component" value="Unassembled WGS sequence"/>
</dbReference>
<dbReference type="Gene3D" id="1.10.10.60">
    <property type="entry name" value="Homeodomain-like"/>
    <property type="match status" value="1"/>
</dbReference>
<evidence type="ECO:0000256" key="7">
    <source>
        <dbReference type="PROSITE-ProRule" id="PRU00169"/>
    </source>
</evidence>
<dbReference type="Gene3D" id="1.10.8.60">
    <property type="match status" value="1"/>
</dbReference>
<evidence type="ECO:0000256" key="1">
    <source>
        <dbReference type="ARBA" id="ARBA00022553"/>
    </source>
</evidence>
<evidence type="ECO:0000313" key="11">
    <source>
        <dbReference type="EMBL" id="NCU62675.1"/>
    </source>
</evidence>
<sequence length="447" mass="50951">MKSEILLIDDEKDIRFAVHEILKDNNFFVREADTVEKALSEIKKKLPDLVILDVLLDEKNRDGIDVLKFIKSVDTDVPVIMISGHANIKIAVDSIKLGAFEFLEKPFNKDRLLNFVNRAIETSYLKKENKSLKKNLYLSNELVGNSSTLVKLRNAIDKFSKTDSRILISGPAGSGKELVSRLIHEKSFRSENSFKVVNGAILDPNHFDFELFGLENKDKIVSGIFEKSNNGTLLIDNVSDVPLQTQGKILRVLSDQKFHRVNGVDEISVNIRVICSSSKNLKQEIENGNFREDLFHRINVIPIETPYLKNVKEDIPFLIEYFVKKISDSNGLKPIVINSKNTVFYDYDWPGNVRELRNLIERVVILASGKNEEVDKILSESLKISSVKESNSEDAFQFPLKEAREKFEKNYLEIQLNRHNGNVSKTADYIGMERSALHRKLKSLGIN</sequence>
<evidence type="ECO:0000313" key="10">
    <source>
        <dbReference type="EMBL" id="NCU52826.1"/>
    </source>
</evidence>
<dbReference type="InterPro" id="IPR058031">
    <property type="entry name" value="AAA_lid_NorR"/>
</dbReference>
<dbReference type="SMART" id="SM00382">
    <property type="entry name" value="AAA"/>
    <property type="match status" value="1"/>
</dbReference>